<dbReference type="GeneID" id="117359417"/>
<name>A0A6P8RAV9_GEOSA</name>
<evidence type="ECO:0000313" key="2">
    <source>
        <dbReference type="RefSeq" id="XP_033798053.1"/>
    </source>
</evidence>
<dbReference type="InParanoid" id="A0A6P8RAV9"/>
<reference evidence="2" key="1">
    <citation type="submission" date="2025-08" db="UniProtKB">
        <authorList>
            <consortium name="RefSeq"/>
        </authorList>
    </citation>
    <scope>IDENTIFICATION</scope>
</reference>
<keyword evidence="1" id="KW-1185">Reference proteome</keyword>
<gene>
    <name evidence="2" type="primary">LOC117359417</name>
</gene>
<organism evidence="1 2">
    <name type="scientific">Geotrypetes seraphini</name>
    <name type="common">Gaboon caecilian</name>
    <name type="synonym">Caecilia seraphini</name>
    <dbReference type="NCBI Taxonomy" id="260995"/>
    <lineage>
        <taxon>Eukaryota</taxon>
        <taxon>Metazoa</taxon>
        <taxon>Chordata</taxon>
        <taxon>Craniata</taxon>
        <taxon>Vertebrata</taxon>
        <taxon>Euteleostomi</taxon>
        <taxon>Amphibia</taxon>
        <taxon>Gymnophiona</taxon>
        <taxon>Geotrypetes</taxon>
    </lineage>
</organism>
<protein>
    <submittedName>
        <fullName evidence="2">Uncharacterized protein LOC117359417</fullName>
    </submittedName>
</protein>
<sequence>MLVEMVGQYDNVGQKSLVYSQAKGCKNESKSNLIKMEEEAGGTVFTEGLLLAQQRLLQLDFFLYATLCNIEELLRRMQGVATLTSDVSPLRTPGLGETGGALLGPDTTLSPDIPQPQITSSPRGEVTPELGAVLSQEAAHITTESMETEFPAQGVSTEESEACLTTKGGANQTGQNQGNSSEGEHFYTQQKFPIWETPAQLKHWERDDGRQIQIGMEE</sequence>
<evidence type="ECO:0000313" key="1">
    <source>
        <dbReference type="Proteomes" id="UP000515159"/>
    </source>
</evidence>
<dbReference type="KEGG" id="gsh:117359417"/>
<accession>A0A6P8RAV9</accession>
<dbReference type="AlphaFoldDB" id="A0A6P8RAV9"/>
<dbReference type="Proteomes" id="UP000515159">
    <property type="component" value="Chromosome 4"/>
</dbReference>
<dbReference type="RefSeq" id="XP_033798053.1">
    <property type="nucleotide sequence ID" value="XM_033942162.1"/>
</dbReference>
<proteinExistence type="predicted"/>